<feature type="region of interest" description="Disordered" evidence="1">
    <location>
        <begin position="96"/>
        <end position="120"/>
    </location>
</feature>
<sequence>MAEGDGVADAGIRVRLDGTASESDIGALRKWLEREKPLDELVRAGELRIHERRRTDETGAPMGVGMEIVLVIVGAGAGAVFTELVDQVKRAVSAWRANRRDVEDGEPPEGTVDPVNLDGR</sequence>
<dbReference type="AlphaFoldDB" id="A0A6G3QW03"/>
<dbReference type="RefSeq" id="WP_164336639.1">
    <property type="nucleotide sequence ID" value="NZ_JAAGMD010000491.1"/>
</dbReference>
<name>A0A6G3QW03_9ACTN</name>
<organism evidence="2">
    <name type="scientific">Streptomyces sp. SID14436</name>
    <dbReference type="NCBI Taxonomy" id="2706070"/>
    <lineage>
        <taxon>Bacteria</taxon>
        <taxon>Bacillati</taxon>
        <taxon>Actinomycetota</taxon>
        <taxon>Actinomycetes</taxon>
        <taxon>Kitasatosporales</taxon>
        <taxon>Streptomycetaceae</taxon>
        <taxon>Streptomyces</taxon>
    </lineage>
</organism>
<accession>A0A6G3QW03</accession>
<gene>
    <name evidence="2" type="ORF">G3I53_16920</name>
</gene>
<reference evidence="2" key="1">
    <citation type="submission" date="2020-01" db="EMBL/GenBank/DDBJ databases">
        <title>Insect and environment-associated Actinomycetes.</title>
        <authorList>
            <person name="Currrie C."/>
            <person name="Chevrette M."/>
            <person name="Carlson C."/>
            <person name="Stubbendieck R."/>
            <person name="Wendt-Pienkowski E."/>
        </authorList>
    </citation>
    <scope>NUCLEOTIDE SEQUENCE</scope>
    <source>
        <strain evidence="2">SID14436</strain>
    </source>
</reference>
<proteinExistence type="predicted"/>
<comment type="caution">
    <text evidence="2">The sequence shown here is derived from an EMBL/GenBank/DDBJ whole genome shotgun (WGS) entry which is preliminary data.</text>
</comment>
<evidence type="ECO:0000256" key="1">
    <source>
        <dbReference type="SAM" id="MobiDB-lite"/>
    </source>
</evidence>
<protein>
    <submittedName>
        <fullName evidence="2">Uncharacterized protein</fullName>
    </submittedName>
</protein>
<evidence type="ECO:0000313" key="2">
    <source>
        <dbReference type="EMBL" id="NEA87673.1"/>
    </source>
</evidence>
<dbReference type="EMBL" id="JAAGMD010000491">
    <property type="protein sequence ID" value="NEA87673.1"/>
    <property type="molecule type" value="Genomic_DNA"/>
</dbReference>